<accession>A0A401UDC6</accession>
<dbReference type="GO" id="GO:0032259">
    <property type="term" value="P:methylation"/>
    <property type="evidence" value="ECO:0007669"/>
    <property type="project" value="UniProtKB-KW"/>
</dbReference>
<evidence type="ECO:0000256" key="3">
    <source>
        <dbReference type="ARBA" id="ARBA00022691"/>
    </source>
</evidence>
<keyword evidence="3" id="KW-0949">S-adenosyl-L-methionine</keyword>
<dbReference type="EMBL" id="BHXQ01000006">
    <property type="protein sequence ID" value="GCC52898.1"/>
    <property type="molecule type" value="Genomic_DNA"/>
</dbReference>
<keyword evidence="1 4" id="KW-0489">Methyltransferase</keyword>
<dbReference type="InterPro" id="IPR029063">
    <property type="entry name" value="SAM-dependent_MTases_sf"/>
</dbReference>
<dbReference type="GO" id="GO:0008757">
    <property type="term" value="F:S-adenosylmethionine-dependent methyltransferase activity"/>
    <property type="evidence" value="ECO:0007669"/>
    <property type="project" value="TreeGrafter"/>
</dbReference>
<dbReference type="GO" id="GO:0008171">
    <property type="term" value="F:O-methyltransferase activity"/>
    <property type="evidence" value="ECO:0007669"/>
    <property type="project" value="InterPro"/>
</dbReference>
<dbReference type="RefSeq" id="WP_127123553.1">
    <property type="nucleotide sequence ID" value="NZ_BHXQ01000006.1"/>
</dbReference>
<keyword evidence="5" id="KW-1185">Reference proteome</keyword>
<dbReference type="PANTHER" id="PTHR10509">
    <property type="entry name" value="O-METHYLTRANSFERASE-RELATED"/>
    <property type="match status" value="1"/>
</dbReference>
<organism evidence="4 5">
    <name type="scientific">Chryseotalea sanaruensis</name>
    <dbReference type="NCBI Taxonomy" id="2482724"/>
    <lineage>
        <taxon>Bacteria</taxon>
        <taxon>Pseudomonadati</taxon>
        <taxon>Bacteroidota</taxon>
        <taxon>Cytophagia</taxon>
        <taxon>Cytophagales</taxon>
        <taxon>Chryseotaleaceae</taxon>
        <taxon>Chryseotalea</taxon>
    </lineage>
</organism>
<name>A0A401UDC6_9BACT</name>
<dbReference type="PROSITE" id="PS51682">
    <property type="entry name" value="SAM_OMT_I"/>
    <property type="match status" value="1"/>
</dbReference>
<dbReference type="Pfam" id="PF01596">
    <property type="entry name" value="Methyltransf_3"/>
    <property type="match status" value="1"/>
</dbReference>
<dbReference type="CDD" id="cd02440">
    <property type="entry name" value="AdoMet_MTases"/>
    <property type="match status" value="1"/>
</dbReference>
<protein>
    <submittedName>
        <fullName evidence="4">O-methyltransferase</fullName>
    </submittedName>
</protein>
<dbReference type="OrthoDB" id="9799672at2"/>
<sequence>MPLDITHPLVQHYAERYTSTESALLQKVNRDTHAKVLMPRMLSGQLQGRFLAMVSRMIKPQTILELGTYTGYSALCLAEGLVKGGKLITIDANEELEDTVRGYFNESGYGTSIDYRIGKAADIIPNLKESFDLVFIDADKENNGKYFDLLINRVTLGGFLLVDNVLWSGKVVEDKIDKDTRAILSFNEMIQHDQRVENVLLPLRDGLMLMQKVKE</sequence>
<dbReference type="InterPro" id="IPR002935">
    <property type="entry name" value="SAM_O-MeTrfase"/>
</dbReference>
<evidence type="ECO:0000313" key="5">
    <source>
        <dbReference type="Proteomes" id="UP000288227"/>
    </source>
</evidence>
<dbReference type="SUPFAM" id="SSF53335">
    <property type="entry name" value="S-adenosyl-L-methionine-dependent methyltransferases"/>
    <property type="match status" value="1"/>
</dbReference>
<dbReference type="Proteomes" id="UP000288227">
    <property type="component" value="Unassembled WGS sequence"/>
</dbReference>
<evidence type="ECO:0000256" key="1">
    <source>
        <dbReference type="ARBA" id="ARBA00022603"/>
    </source>
</evidence>
<evidence type="ECO:0000256" key="2">
    <source>
        <dbReference type="ARBA" id="ARBA00022679"/>
    </source>
</evidence>
<dbReference type="AlphaFoldDB" id="A0A401UDC6"/>
<comment type="caution">
    <text evidence="4">The sequence shown here is derived from an EMBL/GenBank/DDBJ whole genome shotgun (WGS) entry which is preliminary data.</text>
</comment>
<evidence type="ECO:0000313" key="4">
    <source>
        <dbReference type="EMBL" id="GCC52898.1"/>
    </source>
</evidence>
<dbReference type="PANTHER" id="PTHR10509:SF14">
    <property type="entry name" value="CAFFEOYL-COA O-METHYLTRANSFERASE 3-RELATED"/>
    <property type="match status" value="1"/>
</dbReference>
<dbReference type="Gene3D" id="3.40.50.150">
    <property type="entry name" value="Vaccinia Virus protein VP39"/>
    <property type="match status" value="1"/>
</dbReference>
<keyword evidence="2 4" id="KW-0808">Transferase</keyword>
<reference evidence="4 5" key="1">
    <citation type="submission" date="2018-11" db="EMBL/GenBank/DDBJ databases">
        <title>Chryseotalea sanarue gen. nov., sp., nov., a member of the family Cytophagaceae, isolated from a brackish lake in Hamamatsu Japan.</title>
        <authorList>
            <person name="Maejima Y."/>
            <person name="Iino T."/>
            <person name="Muraguchi Y."/>
            <person name="Fukuda K."/>
            <person name="Ohkuma M."/>
            <person name="Moriuchi R."/>
            <person name="Dohra H."/>
            <person name="Kimbara K."/>
            <person name="Shintani M."/>
        </authorList>
    </citation>
    <scope>NUCLEOTIDE SEQUENCE [LARGE SCALE GENOMIC DNA]</scope>
    <source>
        <strain evidence="4 5">Ys</strain>
    </source>
</reference>
<dbReference type="InterPro" id="IPR050362">
    <property type="entry name" value="Cation-dep_OMT"/>
</dbReference>
<gene>
    <name evidence="4" type="ORF">SanaruYs_31380</name>
</gene>
<proteinExistence type="predicted"/>